<dbReference type="InterPro" id="IPR013154">
    <property type="entry name" value="ADH-like_N"/>
</dbReference>
<dbReference type="SUPFAM" id="SSF50129">
    <property type="entry name" value="GroES-like"/>
    <property type="match status" value="1"/>
</dbReference>
<comment type="caution">
    <text evidence="4">The sequence shown here is derived from an EMBL/GenBank/DDBJ whole genome shotgun (WGS) entry which is preliminary data.</text>
</comment>
<dbReference type="NCBIfam" id="TIGR02824">
    <property type="entry name" value="quinone_pig3"/>
    <property type="match status" value="1"/>
</dbReference>
<evidence type="ECO:0000256" key="1">
    <source>
        <dbReference type="ARBA" id="ARBA00022857"/>
    </source>
</evidence>
<protein>
    <submittedName>
        <fullName evidence="4">NAD(P)H-quinone oxidoreductase</fullName>
    </submittedName>
</protein>
<dbReference type="PANTHER" id="PTHR48106">
    <property type="entry name" value="QUINONE OXIDOREDUCTASE PIG3-RELATED"/>
    <property type="match status" value="1"/>
</dbReference>
<gene>
    <name evidence="4" type="ORF">GCM10023342_04580</name>
</gene>
<dbReference type="CDD" id="cd05276">
    <property type="entry name" value="p53_inducible_oxidoreductase"/>
    <property type="match status" value="1"/>
</dbReference>
<dbReference type="PANTHER" id="PTHR48106:SF8">
    <property type="entry name" value="OS02G0805600 PROTEIN"/>
    <property type="match status" value="1"/>
</dbReference>
<evidence type="ECO:0000256" key="2">
    <source>
        <dbReference type="ARBA" id="ARBA00023002"/>
    </source>
</evidence>
<reference evidence="5" key="1">
    <citation type="journal article" date="2019" name="Int. J. Syst. Evol. Microbiol.">
        <title>The Global Catalogue of Microorganisms (GCM) 10K type strain sequencing project: providing services to taxonomists for standard genome sequencing and annotation.</title>
        <authorList>
            <consortium name="The Broad Institute Genomics Platform"/>
            <consortium name="The Broad Institute Genome Sequencing Center for Infectious Disease"/>
            <person name="Wu L."/>
            <person name="Ma J."/>
        </authorList>
    </citation>
    <scope>NUCLEOTIDE SEQUENCE [LARGE SCALE GENOMIC DNA]</scope>
    <source>
        <strain evidence="5">JCM 18472</strain>
    </source>
</reference>
<dbReference type="RefSeq" id="WP_031384745.1">
    <property type="nucleotide sequence ID" value="NZ_BAABKI010000009.1"/>
</dbReference>
<sequence>MFAIAIEDDQTLTWQQRDAPRSESPHEVRIRVAWAGMNRADVMQRAGQYPPPPGASEILGLEISGTVIDAGPQVERLRPGDKVCALLAGGGYAEEVVVHQDQVLPLPQGFGLREAAALPEVYATAWLNLFMEGGLRHVEGRPERVLLHAGASGVGTTAIQLCRAFGYPCLVTAGDDGKIARCRQLGADDGWNRHQGSFVETVKQWGGADVILDPVGASYLADNQQVLNLDGRLVLIGLMGGRYAELDMGRMLMKRQRLIGSTLRSKSPQAKGAILDSLHTHVWPRLASGELRALIDRDWPIQQAGEAMAYLESNTSFGKVLLSISGEG</sequence>
<dbReference type="InterPro" id="IPR013149">
    <property type="entry name" value="ADH-like_C"/>
</dbReference>
<evidence type="ECO:0000259" key="3">
    <source>
        <dbReference type="SMART" id="SM00829"/>
    </source>
</evidence>
<dbReference type="InterPro" id="IPR011032">
    <property type="entry name" value="GroES-like_sf"/>
</dbReference>
<evidence type="ECO:0000313" key="4">
    <source>
        <dbReference type="EMBL" id="GAA5170759.1"/>
    </source>
</evidence>
<evidence type="ECO:0000313" key="5">
    <source>
        <dbReference type="Proteomes" id="UP001500074"/>
    </source>
</evidence>
<dbReference type="EMBL" id="BAABKI010000009">
    <property type="protein sequence ID" value="GAA5170759.1"/>
    <property type="molecule type" value="Genomic_DNA"/>
</dbReference>
<dbReference type="InterPro" id="IPR036291">
    <property type="entry name" value="NAD(P)-bd_dom_sf"/>
</dbReference>
<dbReference type="Pfam" id="PF00107">
    <property type="entry name" value="ADH_zinc_N"/>
    <property type="match status" value="1"/>
</dbReference>
<accession>A0ABP9R2G9</accession>
<dbReference type="Proteomes" id="UP001500074">
    <property type="component" value="Unassembled WGS sequence"/>
</dbReference>
<dbReference type="InterPro" id="IPR020843">
    <property type="entry name" value="ER"/>
</dbReference>
<keyword evidence="1" id="KW-0521">NADP</keyword>
<feature type="domain" description="Enoyl reductase (ER)" evidence="3">
    <location>
        <begin position="7"/>
        <end position="322"/>
    </location>
</feature>
<name>A0ABP9R2G9_9GAMM</name>
<keyword evidence="5" id="KW-1185">Reference proteome</keyword>
<dbReference type="InterPro" id="IPR014189">
    <property type="entry name" value="Quinone_OxRdtase_PIG3"/>
</dbReference>
<dbReference type="Pfam" id="PF08240">
    <property type="entry name" value="ADH_N"/>
    <property type="match status" value="1"/>
</dbReference>
<dbReference type="SUPFAM" id="SSF51735">
    <property type="entry name" value="NAD(P)-binding Rossmann-fold domains"/>
    <property type="match status" value="1"/>
</dbReference>
<dbReference type="SMART" id="SM00829">
    <property type="entry name" value="PKS_ER"/>
    <property type="match status" value="1"/>
</dbReference>
<keyword evidence="2" id="KW-0560">Oxidoreductase</keyword>
<dbReference type="Gene3D" id="3.90.180.10">
    <property type="entry name" value="Medium-chain alcohol dehydrogenases, catalytic domain"/>
    <property type="match status" value="1"/>
</dbReference>
<proteinExistence type="predicted"/>
<dbReference type="Gene3D" id="3.40.50.720">
    <property type="entry name" value="NAD(P)-binding Rossmann-like Domain"/>
    <property type="match status" value="1"/>
</dbReference>
<organism evidence="4 5">
    <name type="scientific">Modicisalibacter zincidurans</name>
    <dbReference type="NCBI Taxonomy" id="1178777"/>
    <lineage>
        <taxon>Bacteria</taxon>
        <taxon>Pseudomonadati</taxon>
        <taxon>Pseudomonadota</taxon>
        <taxon>Gammaproteobacteria</taxon>
        <taxon>Oceanospirillales</taxon>
        <taxon>Halomonadaceae</taxon>
        <taxon>Modicisalibacter</taxon>
    </lineage>
</organism>